<evidence type="ECO:0000313" key="2">
    <source>
        <dbReference type="Proteomes" id="UP000824151"/>
    </source>
</evidence>
<dbReference type="Proteomes" id="UP000824151">
    <property type="component" value="Unassembled WGS sequence"/>
</dbReference>
<sequence length="206" mass="21879">EWGRSLAPNVTPALHASLLSSDRELARAAGHEILDVDDGRVSVGTKTDVSYTLEYAQLEDDHEHEGHAEAGHPIVTGIDFTDAPDGAALPLGTDGVEQVRAPVQEALTAVVAQPGGQSDEDREQLIRGTFTSPEKALSIPRSVDDGAAVRIGNAHELVLAAEDDQLVVHATVPYARDGENTPTWTTVTIELTRDATGAWSPQDAHL</sequence>
<dbReference type="EMBL" id="DXGD01000046">
    <property type="protein sequence ID" value="HIW98749.1"/>
    <property type="molecule type" value="Genomic_DNA"/>
</dbReference>
<comment type="caution">
    <text evidence="1">The sequence shown here is derived from an EMBL/GenBank/DDBJ whole genome shotgun (WGS) entry which is preliminary data.</text>
</comment>
<reference evidence="1" key="1">
    <citation type="journal article" date="2021" name="PeerJ">
        <title>Extensive microbial diversity within the chicken gut microbiome revealed by metagenomics and culture.</title>
        <authorList>
            <person name="Gilroy R."/>
            <person name="Ravi A."/>
            <person name="Getino M."/>
            <person name="Pursley I."/>
            <person name="Horton D.L."/>
            <person name="Alikhan N.F."/>
            <person name="Baker D."/>
            <person name="Gharbi K."/>
            <person name="Hall N."/>
            <person name="Watson M."/>
            <person name="Adriaenssens E.M."/>
            <person name="Foster-Nyarko E."/>
            <person name="Jarju S."/>
            <person name="Secka A."/>
            <person name="Antonio M."/>
            <person name="Oren A."/>
            <person name="Chaudhuri R.R."/>
            <person name="La Ragione R."/>
            <person name="Hildebrand F."/>
            <person name="Pallen M.J."/>
        </authorList>
    </citation>
    <scope>NUCLEOTIDE SEQUENCE</scope>
    <source>
        <strain evidence="1">ChiHejej3B27-3195</strain>
    </source>
</reference>
<accession>A0A9D1S0A0</accession>
<dbReference type="AlphaFoldDB" id="A0A9D1S0A0"/>
<protein>
    <submittedName>
        <fullName evidence="1">Uncharacterized protein</fullName>
    </submittedName>
</protein>
<gene>
    <name evidence="1" type="ORF">H9871_01255</name>
</gene>
<feature type="non-terminal residue" evidence="1">
    <location>
        <position position="1"/>
    </location>
</feature>
<organism evidence="1 2">
    <name type="scientific">Candidatus Nesterenkonia stercoripullorum</name>
    <dbReference type="NCBI Taxonomy" id="2838701"/>
    <lineage>
        <taxon>Bacteria</taxon>
        <taxon>Bacillati</taxon>
        <taxon>Actinomycetota</taxon>
        <taxon>Actinomycetes</taxon>
        <taxon>Micrococcales</taxon>
        <taxon>Micrococcaceae</taxon>
        <taxon>Nesterenkonia</taxon>
    </lineage>
</organism>
<reference evidence="1" key="2">
    <citation type="submission" date="2021-04" db="EMBL/GenBank/DDBJ databases">
        <authorList>
            <person name="Gilroy R."/>
        </authorList>
    </citation>
    <scope>NUCLEOTIDE SEQUENCE</scope>
    <source>
        <strain evidence="1">ChiHejej3B27-3195</strain>
    </source>
</reference>
<proteinExistence type="predicted"/>
<name>A0A9D1S0A0_9MICC</name>
<evidence type="ECO:0000313" key="1">
    <source>
        <dbReference type="EMBL" id="HIW98749.1"/>
    </source>
</evidence>